<name>A0A0W0ZY44_9GAMM</name>
<keyword evidence="2 3" id="KW-0812">Transmembrane</keyword>
<proteinExistence type="predicted"/>
<dbReference type="AlphaFoldDB" id="A0A0W0ZY44"/>
<dbReference type="RefSeq" id="WP_058521002.1">
    <property type="nucleotide sequence ID" value="NZ_CAAAIP010000007.1"/>
</dbReference>
<feature type="region of interest" description="Disordered" evidence="1">
    <location>
        <begin position="1"/>
        <end position="34"/>
    </location>
</feature>
<reference evidence="3 4" key="1">
    <citation type="submission" date="2015-11" db="EMBL/GenBank/DDBJ databases">
        <title>Genomic analysis of 38 Legionella species identifies large and diverse effector repertoires.</title>
        <authorList>
            <person name="Burstein D."/>
            <person name="Amaro F."/>
            <person name="Zusman T."/>
            <person name="Lifshitz Z."/>
            <person name="Cohen O."/>
            <person name="Gilbert J.A."/>
            <person name="Pupko T."/>
            <person name="Shuman H.A."/>
            <person name="Segal G."/>
        </authorList>
    </citation>
    <scope>NUCLEOTIDE SEQUENCE [LARGE SCALE GENOMIC DNA]</scope>
    <source>
        <strain evidence="3 4">ATCC 49180</strain>
    </source>
</reference>
<dbReference type="PATRIC" id="fig|40335.7.peg.1977"/>
<keyword evidence="4" id="KW-1185">Reference proteome</keyword>
<evidence type="ECO:0000256" key="2">
    <source>
        <dbReference type="SAM" id="Phobius"/>
    </source>
</evidence>
<organism evidence="3 4">
    <name type="scientific">Legionella tucsonensis</name>
    <dbReference type="NCBI Taxonomy" id="40335"/>
    <lineage>
        <taxon>Bacteria</taxon>
        <taxon>Pseudomonadati</taxon>
        <taxon>Pseudomonadota</taxon>
        <taxon>Gammaproteobacteria</taxon>
        <taxon>Legionellales</taxon>
        <taxon>Legionellaceae</taxon>
        <taxon>Legionella</taxon>
    </lineage>
</organism>
<feature type="compositionally biased region" description="Basic and acidic residues" evidence="1">
    <location>
        <begin position="237"/>
        <end position="263"/>
    </location>
</feature>
<feature type="transmembrane region" description="Helical" evidence="2">
    <location>
        <begin position="115"/>
        <end position="140"/>
    </location>
</feature>
<keyword evidence="2" id="KW-1133">Transmembrane helix</keyword>
<feature type="transmembrane region" description="Helical" evidence="2">
    <location>
        <begin position="73"/>
        <end position="95"/>
    </location>
</feature>
<evidence type="ECO:0000313" key="3">
    <source>
        <dbReference type="EMBL" id="KTD74014.1"/>
    </source>
</evidence>
<feature type="compositionally biased region" description="Basic residues" evidence="1">
    <location>
        <begin position="1"/>
        <end position="26"/>
    </location>
</feature>
<dbReference type="EMBL" id="LNZA01000001">
    <property type="protein sequence ID" value="KTD74014.1"/>
    <property type="molecule type" value="Genomic_DNA"/>
</dbReference>
<dbReference type="Proteomes" id="UP000054693">
    <property type="component" value="Unassembled WGS sequence"/>
</dbReference>
<feature type="region of interest" description="Disordered" evidence="1">
    <location>
        <begin position="226"/>
        <end position="263"/>
    </location>
</feature>
<evidence type="ECO:0000313" key="4">
    <source>
        <dbReference type="Proteomes" id="UP000054693"/>
    </source>
</evidence>
<accession>A0A0W0ZY44</accession>
<gene>
    <name evidence="3" type="ORF">Ltuc_1861</name>
</gene>
<protein>
    <submittedName>
        <fullName evidence="3">Transmembrane protein</fullName>
    </submittedName>
</protein>
<sequence length="280" mass="30445">MEFGSKQHHHDRVTRGTTHQHGHKPPYHPLYPQITPTHNHVEVRTPSRGYNSYRHNHHHHNHSYSSTGRGGRILFVGFFILLPIVVIAAILSSTLGAMSLTTASLTAAGAGAAGAMAFSASIFGIGALVLYGALGLAYLYSSAKECYSTDKNVFDMIKSRVVNEDGLSFKGIMKSVGSVLWSPFLLMGGLSGMAIKAAVNVCASTRSESPTEVSIEMKESYKGMGEYGLGSQPSKSSQREDELPVHTDLYHKTREGSEKEHHLLDSQVSFPLYPTLISSN</sequence>
<evidence type="ECO:0000256" key="1">
    <source>
        <dbReference type="SAM" id="MobiDB-lite"/>
    </source>
</evidence>
<comment type="caution">
    <text evidence="3">The sequence shown here is derived from an EMBL/GenBank/DDBJ whole genome shotgun (WGS) entry which is preliminary data.</text>
</comment>
<keyword evidence="2" id="KW-0472">Membrane</keyword>
<dbReference type="STRING" id="40335.Ltuc_1861"/>